<dbReference type="PROSITE" id="PS51257">
    <property type="entry name" value="PROKAR_LIPOPROTEIN"/>
    <property type="match status" value="1"/>
</dbReference>
<feature type="domain" description="Polysaccharide chain length determinant N-terminal" evidence="9">
    <location>
        <begin position="2"/>
        <end position="92"/>
    </location>
</feature>
<evidence type="ECO:0000313" key="10">
    <source>
        <dbReference type="EMBL" id="MBP3961819.1"/>
    </source>
</evidence>
<dbReference type="EMBL" id="JAGKSP010000001">
    <property type="protein sequence ID" value="MBP3961819.1"/>
    <property type="molecule type" value="Genomic_DNA"/>
</dbReference>
<gene>
    <name evidence="10" type="ORF">I8J30_03780</name>
    <name evidence="11" type="ORF">I8J30_12415</name>
</gene>
<keyword evidence="3" id="KW-1003">Cell membrane</keyword>
<dbReference type="PANTHER" id="PTHR32309">
    <property type="entry name" value="TYROSINE-PROTEIN KINASE"/>
    <property type="match status" value="1"/>
</dbReference>
<evidence type="ECO:0000256" key="7">
    <source>
        <dbReference type="SAM" id="MobiDB-lite"/>
    </source>
</evidence>
<comment type="similarity">
    <text evidence="2">Belongs to the CpsC/CapA family.</text>
</comment>
<dbReference type="InterPro" id="IPR003856">
    <property type="entry name" value="LPS_length_determ_N"/>
</dbReference>
<dbReference type="Proteomes" id="UP000673394">
    <property type="component" value="Unassembled WGS sequence"/>
</dbReference>
<evidence type="ECO:0000256" key="3">
    <source>
        <dbReference type="ARBA" id="ARBA00022475"/>
    </source>
</evidence>
<feature type="transmembrane region" description="Helical" evidence="8">
    <location>
        <begin position="174"/>
        <end position="195"/>
    </location>
</feature>
<dbReference type="RefSeq" id="WP_210655492.1">
    <property type="nucleotide sequence ID" value="NZ_JAGKSP010000001.1"/>
</dbReference>
<feature type="compositionally biased region" description="Polar residues" evidence="7">
    <location>
        <begin position="233"/>
        <end position="251"/>
    </location>
</feature>
<keyword evidence="6 8" id="KW-0472">Membrane</keyword>
<evidence type="ECO:0000256" key="6">
    <source>
        <dbReference type="ARBA" id="ARBA00023136"/>
    </source>
</evidence>
<evidence type="ECO:0000256" key="4">
    <source>
        <dbReference type="ARBA" id="ARBA00022692"/>
    </source>
</evidence>
<dbReference type="PANTHER" id="PTHR32309:SF31">
    <property type="entry name" value="CAPSULAR EXOPOLYSACCHARIDE FAMILY"/>
    <property type="match status" value="1"/>
</dbReference>
<feature type="transmembrane region" description="Helical" evidence="8">
    <location>
        <begin position="14"/>
        <end position="32"/>
    </location>
</feature>
<evidence type="ECO:0000256" key="1">
    <source>
        <dbReference type="ARBA" id="ARBA00004651"/>
    </source>
</evidence>
<dbReference type="InterPro" id="IPR050445">
    <property type="entry name" value="Bact_polysacc_biosynth/exp"/>
</dbReference>
<evidence type="ECO:0000256" key="2">
    <source>
        <dbReference type="ARBA" id="ARBA00006683"/>
    </source>
</evidence>
<evidence type="ECO:0000256" key="5">
    <source>
        <dbReference type="ARBA" id="ARBA00022989"/>
    </source>
</evidence>
<evidence type="ECO:0000313" key="11">
    <source>
        <dbReference type="EMBL" id="MBP3963510.1"/>
    </source>
</evidence>
<comment type="subcellular location">
    <subcellularLocation>
        <location evidence="1">Cell membrane</location>
        <topology evidence="1">Multi-pass membrane protein</topology>
    </subcellularLocation>
</comment>
<evidence type="ECO:0000259" key="9">
    <source>
        <dbReference type="Pfam" id="PF02706"/>
    </source>
</evidence>
<organism evidence="10 12">
    <name type="scientific">Paenibacillus lignilyticus</name>
    <dbReference type="NCBI Taxonomy" id="1172615"/>
    <lineage>
        <taxon>Bacteria</taxon>
        <taxon>Bacillati</taxon>
        <taxon>Bacillota</taxon>
        <taxon>Bacilli</taxon>
        <taxon>Bacillales</taxon>
        <taxon>Paenibacillaceae</taxon>
        <taxon>Paenibacillus</taxon>
    </lineage>
</organism>
<evidence type="ECO:0000313" key="12">
    <source>
        <dbReference type="Proteomes" id="UP000673394"/>
    </source>
</evidence>
<sequence length="251" mass="27696">MELQRYWSIVRKKLWLIALMVIVSCTLVGYYTSHFVKPQYEASTKLIVGQSKEADPNKSIIDVGSINSNILLIKTYKEIIRTPRVMEKVVKEHPELGVSAGELASKVSVSSINETQVMTITVRDTSSERAANIANAMSEVFRQEIRTLMKLDNIAVLNLADPTQHRSQVSPNPAMNIMVTFVLALMAGVVAAFILDQLDDTVKTEEDVQAQFGIPVLADIPKIKRSVKGASGHNAQMKQLSGRKSNVSLDA</sequence>
<keyword evidence="5 8" id="KW-1133">Transmembrane helix</keyword>
<keyword evidence="12" id="KW-1185">Reference proteome</keyword>
<keyword evidence="4 8" id="KW-0812">Transmembrane</keyword>
<dbReference type="Pfam" id="PF02706">
    <property type="entry name" value="Wzz"/>
    <property type="match status" value="1"/>
</dbReference>
<comment type="caution">
    <text evidence="10">The sequence shown here is derived from an EMBL/GenBank/DDBJ whole genome shotgun (WGS) entry which is preliminary data.</text>
</comment>
<protein>
    <submittedName>
        <fullName evidence="10">Lipopolysaccharide biosynthesis protein</fullName>
    </submittedName>
</protein>
<proteinExistence type="inferred from homology"/>
<feature type="region of interest" description="Disordered" evidence="7">
    <location>
        <begin position="228"/>
        <end position="251"/>
    </location>
</feature>
<dbReference type="EMBL" id="JAGKSP010000004">
    <property type="protein sequence ID" value="MBP3963510.1"/>
    <property type="molecule type" value="Genomic_DNA"/>
</dbReference>
<accession>A0ABS5C783</accession>
<name>A0ABS5C783_9BACL</name>
<reference evidence="10 12" key="1">
    <citation type="submission" date="2021-04" db="EMBL/GenBank/DDBJ databases">
        <title>Paenibacillus sp. DLE-14 whole genome sequence.</title>
        <authorList>
            <person name="Ham Y.J."/>
        </authorList>
    </citation>
    <scope>NUCLEOTIDE SEQUENCE [LARGE SCALE GENOMIC DNA]</scope>
    <source>
        <strain evidence="10 12">DLE-14</strain>
    </source>
</reference>
<evidence type="ECO:0000256" key="8">
    <source>
        <dbReference type="SAM" id="Phobius"/>
    </source>
</evidence>